<evidence type="ECO:0000256" key="1">
    <source>
        <dbReference type="ARBA" id="ARBA00001971"/>
    </source>
</evidence>
<keyword evidence="5" id="KW-0812">Transmembrane</keyword>
<keyword evidence="7" id="KW-0472">Membrane</keyword>
<evidence type="ECO:0000256" key="3">
    <source>
        <dbReference type="ARBA" id="ARBA00010617"/>
    </source>
</evidence>
<dbReference type="InterPro" id="IPR002401">
    <property type="entry name" value="Cyt_P450_E_grp-I"/>
</dbReference>
<dbReference type="GO" id="GO:0016102">
    <property type="term" value="P:diterpenoid biosynthetic process"/>
    <property type="evidence" value="ECO:0007669"/>
    <property type="project" value="UniProtKB-ARBA"/>
</dbReference>
<evidence type="ECO:0000256" key="8">
    <source>
        <dbReference type="ARBA" id="ARBA00023002"/>
    </source>
</evidence>
<evidence type="ECO:0000256" key="6">
    <source>
        <dbReference type="ARBA" id="ARBA00022723"/>
    </source>
</evidence>
<dbReference type="InterPro" id="IPR017972">
    <property type="entry name" value="Cyt_P450_CS"/>
</dbReference>
<dbReference type="PANTHER" id="PTHR47955:SF19">
    <property type="entry name" value="CYTOCHROME P450 71A9-LIKE ISOFORM X1"/>
    <property type="match status" value="1"/>
</dbReference>
<evidence type="ECO:0000313" key="13">
    <source>
        <dbReference type="EnsemblPlants" id="TraesCS5D02G512500.1"/>
    </source>
</evidence>
<feature type="binding site" description="axial binding residue" evidence="11">
    <location>
        <position position="456"/>
    </location>
    <ligand>
        <name>heme</name>
        <dbReference type="ChEBI" id="CHEBI:30413"/>
    </ligand>
    <ligandPart>
        <name>Fe</name>
        <dbReference type="ChEBI" id="CHEBI:18248"/>
    </ligandPart>
</feature>
<keyword evidence="7" id="KW-1133">Transmembrane helix</keyword>
<dbReference type="Gramene" id="TraesWEE_scaffold_011373_01G000100.1">
    <property type="protein sequence ID" value="TraesWEE_scaffold_011373_01G000100.1"/>
    <property type="gene ID" value="TraesWEE_scaffold_011373_01G000100"/>
</dbReference>
<protein>
    <recommendedName>
        <fullName evidence="15">Cytochrome P450</fullName>
    </recommendedName>
</protein>
<dbReference type="PRINTS" id="PR00463">
    <property type="entry name" value="EP450I"/>
</dbReference>
<keyword evidence="9 11" id="KW-0408">Iron</keyword>
<dbReference type="Gramene" id="TraesROB_scaffold_015625_01G000500.1">
    <property type="protein sequence ID" value="TraesROB_scaffold_015625_01G000500.1"/>
    <property type="gene ID" value="TraesROB_scaffold_015625_01G000500"/>
</dbReference>
<evidence type="ECO:0000256" key="10">
    <source>
        <dbReference type="ARBA" id="ARBA00023033"/>
    </source>
</evidence>
<dbReference type="Proteomes" id="UP000019116">
    <property type="component" value="Chromosome 5D"/>
</dbReference>
<keyword evidence="10 12" id="KW-0503">Monooxygenase</keyword>
<dbReference type="Gene3D" id="1.10.630.10">
    <property type="entry name" value="Cytochrome P450"/>
    <property type="match status" value="1"/>
</dbReference>
<dbReference type="AlphaFoldDB" id="A0A3B6N099"/>
<dbReference type="GO" id="GO:0020037">
    <property type="term" value="F:heme binding"/>
    <property type="evidence" value="ECO:0007669"/>
    <property type="project" value="InterPro"/>
</dbReference>
<reference evidence="13" key="2">
    <citation type="submission" date="2018-10" db="UniProtKB">
        <authorList>
            <consortium name="EnsemblPlants"/>
        </authorList>
    </citation>
    <scope>IDENTIFICATION</scope>
</reference>
<evidence type="ECO:0000256" key="2">
    <source>
        <dbReference type="ARBA" id="ARBA00004167"/>
    </source>
</evidence>
<dbReference type="Gramene" id="TraesPARA_EIv1.0_1876850.1">
    <property type="protein sequence ID" value="TraesPARA_EIv1.0_1876850.1.CDS"/>
    <property type="gene ID" value="TraesPARA_EIv1.0_1876850"/>
</dbReference>
<evidence type="ECO:0000256" key="12">
    <source>
        <dbReference type="RuleBase" id="RU000461"/>
    </source>
</evidence>
<evidence type="ECO:0000256" key="11">
    <source>
        <dbReference type="PIRSR" id="PIRSR602401-1"/>
    </source>
</evidence>
<dbReference type="Gramene" id="TraesLAC5D03G03173620.1">
    <property type="protein sequence ID" value="TraesLAC5D03G03173620.1"/>
    <property type="gene ID" value="TraesLAC5D03G03173620"/>
</dbReference>
<comment type="subcellular location">
    <subcellularLocation>
        <location evidence="2">Membrane</location>
        <topology evidence="2">Single-pass membrane protein</topology>
    </subcellularLocation>
</comment>
<name>A0A3B6N099_WHEAT</name>
<dbReference type="Gramene" id="TraesCS5D02G512500.1">
    <property type="protein sequence ID" value="TraesCS5D02G512500.1"/>
    <property type="gene ID" value="TraesCS5D02G512500"/>
</dbReference>
<evidence type="ECO:0000256" key="5">
    <source>
        <dbReference type="ARBA" id="ARBA00022692"/>
    </source>
</evidence>
<dbReference type="GO" id="GO:0016020">
    <property type="term" value="C:membrane"/>
    <property type="evidence" value="ECO:0007669"/>
    <property type="project" value="UniProtKB-SubCell"/>
</dbReference>
<dbReference type="Gramene" id="TraesCS5D03G1118500.1">
    <property type="protein sequence ID" value="TraesCS5D03G1118500.1.CDS"/>
    <property type="gene ID" value="TraesCS5D03G1118500"/>
</dbReference>
<evidence type="ECO:0000256" key="9">
    <source>
        <dbReference type="ARBA" id="ARBA00023004"/>
    </source>
</evidence>
<dbReference type="InterPro" id="IPR001128">
    <property type="entry name" value="Cyt_P450"/>
</dbReference>
<keyword evidence="8 12" id="KW-0560">Oxidoreductase</keyword>
<dbReference type="Gramene" id="TraesCAD_scaffold_154895_01G000100.1">
    <property type="protein sequence ID" value="TraesCAD_scaffold_154895_01G000100.1"/>
    <property type="gene ID" value="TraesCAD_scaffold_154895_01G000100"/>
</dbReference>
<dbReference type="SMR" id="A0A3B6N099"/>
<comment type="cofactor">
    <cofactor evidence="1 11">
        <name>heme</name>
        <dbReference type="ChEBI" id="CHEBI:30413"/>
    </cofactor>
</comment>
<dbReference type="GO" id="GO:0005506">
    <property type="term" value="F:iron ion binding"/>
    <property type="evidence" value="ECO:0007669"/>
    <property type="project" value="InterPro"/>
</dbReference>
<keyword evidence="6 11" id="KW-0479">Metal-binding</keyword>
<accession>A0A3B6N099</accession>
<dbReference type="OrthoDB" id="606033at2759"/>
<dbReference type="STRING" id="4565.A0A3B6N099"/>
<organism evidence="13">
    <name type="scientific">Triticum aestivum</name>
    <name type="common">Wheat</name>
    <dbReference type="NCBI Taxonomy" id="4565"/>
    <lineage>
        <taxon>Eukaryota</taxon>
        <taxon>Viridiplantae</taxon>
        <taxon>Streptophyta</taxon>
        <taxon>Embryophyta</taxon>
        <taxon>Tracheophyta</taxon>
        <taxon>Spermatophyta</taxon>
        <taxon>Magnoliopsida</taxon>
        <taxon>Liliopsida</taxon>
        <taxon>Poales</taxon>
        <taxon>Poaceae</taxon>
        <taxon>BOP clade</taxon>
        <taxon>Pooideae</taxon>
        <taxon>Triticodae</taxon>
        <taxon>Triticeae</taxon>
        <taxon>Triticinae</taxon>
        <taxon>Triticum</taxon>
    </lineage>
</organism>
<comment type="similarity">
    <text evidence="3 12">Belongs to the cytochrome P450 family.</text>
</comment>
<dbReference type="FunFam" id="1.10.630.10:FF:000008">
    <property type="entry name" value="Cytochrome P450 71D8"/>
    <property type="match status" value="1"/>
</dbReference>
<evidence type="ECO:0000256" key="7">
    <source>
        <dbReference type="ARBA" id="ARBA00022989"/>
    </source>
</evidence>
<dbReference type="InterPro" id="IPR036396">
    <property type="entry name" value="Cyt_P450_sf"/>
</dbReference>
<dbReference type="PROSITE" id="PS00086">
    <property type="entry name" value="CYTOCHROME_P450"/>
    <property type="match status" value="1"/>
</dbReference>
<dbReference type="PRINTS" id="PR00385">
    <property type="entry name" value="P450"/>
</dbReference>
<dbReference type="Gramene" id="TraesRN5D0101157200.1">
    <property type="protein sequence ID" value="TraesRN5D0101157200.1"/>
    <property type="gene ID" value="TraesRN5D0101157200"/>
</dbReference>
<sequence length="514" mass="56778">MHAIAMEVSSLCLVALATVIIFAWFLKKLTAWSTEKSKSKRPRLPPGPWTLPIIGSLHHLLGGLPHRRMMELSRLHGPLMFLRFGEVPNVVVSSAEAAELVMKTHDLTFATRPRSATIDVISGGGKGIALAPYGDHWRQMRKICIVELLSAKQVKRMESIRSQGVMKLLRSVADAAAASGSGIVNLSNLVAVLSNDITARAVFGGMCAQQGEYRRELGQIVKLIGGFCPADLFPSSRLVRWLSSGERSLRKSYGGMQRIIDNIIDGRKAERESHVGCSAEDEDLLSVLLRLREEDSLAFPLTSESIGAVITDIFGAGSESSSTTLVWAMSELMKNPEAMAKAQIEVRKVLGRGRVVIANADLGELHYLQMIIKEVLRLHPPATLLVPREARNNCEIMGYDIPKGAKINVNAFAISRDPRYWENPETFKPERFSNNNIDYKGTNFEFTPFGAGRRLCPGMLFGTSTLEIALANLLYYFDWVLPDGACPYTLDMSEKFGITVSRRYDLQLIAIPST</sequence>
<dbReference type="OMA" id="RNIRRCH"/>
<keyword evidence="4 11" id="KW-0349">Heme</keyword>
<evidence type="ECO:0000256" key="4">
    <source>
        <dbReference type="ARBA" id="ARBA00022617"/>
    </source>
</evidence>
<dbReference type="SUPFAM" id="SSF48264">
    <property type="entry name" value="Cytochrome P450"/>
    <property type="match status" value="1"/>
</dbReference>
<keyword evidence="14" id="KW-1185">Reference proteome</keyword>
<dbReference type="CDD" id="cd11072">
    <property type="entry name" value="CYP71-like"/>
    <property type="match status" value="1"/>
</dbReference>
<proteinExistence type="inferred from homology"/>
<dbReference type="EnsemblPlants" id="TraesCS5D02G512500.1">
    <property type="protein sequence ID" value="TraesCS5D02G512500.1"/>
    <property type="gene ID" value="TraesCS5D02G512500"/>
</dbReference>
<reference evidence="13" key="1">
    <citation type="submission" date="2018-08" db="EMBL/GenBank/DDBJ databases">
        <authorList>
            <person name="Rossello M."/>
        </authorList>
    </citation>
    <scope>NUCLEOTIDE SEQUENCE [LARGE SCALE GENOMIC DNA]</scope>
    <source>
        <strain evidence="13">cv. Chinese Spring</strain>
    </source>
</reference>
<dbReference type="GO" id="GO:0016705">
    <property type="term" value="F:oxidoreductase activity, acting on paired donors, with incorporation or reduction of molecular oxygen"/>
    <property type="evidence" value="ECO:0007669"/>
    <property type="project" value="InterPro"/>
</dbReference>
<dbReference type="Gramene" id="TraesCLE_scaffold_022901_01G000300.1">
    <property type="protein sequence ID" value="TraesCLE_scaffold_022901_01G000300.1"/>
    <property type="gene ID" value="TraesCLE_scaffold_022901_01G000300"/>
</dbReference>
<dbReference type="GO" id="GO:0004497">
    <property type="term" value="F:monooxygenase activity"/>
    <property type="evidence" value="ECO:0007669"/>
    <property type="project" value="UniProtKB-KW"/>
</dbReference>
<dbReference type="Pfam" id="PF00067">
    <property type="entry name" value="p450"/>
    <property type="match status" value="1"/>
</dbReference>
<dbReference type="PANTHER" id="PTHR47955">
    <property type="entry name" value="CYTOCHROME P450 FAMILY 71 PROTEIN"/>
    <property type="match status" value="1"/>
</dbReference>
<evidence type="ECO:0008006" key="15">
    <source>
        <dbReference type="Google" id="ProtNLM"/>
    </source>
</evidence>
<dbReference type="Gramene" id="TraesKAR5D01G0392760.1">
    <property type="protein sequence ID" value="cds.TraesKAR5D01G0392760.1"/>
    <property type="gene ID" value="TraesKAR5D01G0392760"/>
</dbReference>
<evidence type="ECO:0000313" key="14">
    <source>
        <dbReference type="Proteomes" id="UP000019116"/>
    </source>
</evidence>